<keyword evidence="4" id="KW-1185">Reference proteome</keyword>
<dbReference type="SMART" id="SM00579">
    <property type="entry name" value="FBD"/>
    <property type="match status" value="1"/>
</dbReference>
<keyword evidence="1" id="KW-0812">Transmembrane</keyword>
<dbReference type="EMBL" id="JAJJMB010001710">
    <property type="protein sequence ID" value="KAI3956082.1"/>
    <property type="molecule type" value="Genomic_DNA"/>
</dbReference>
<name>A0AAD4TGS0_9MAGN</name>
<dbReference type="AlphaFoldDB" id="A0AAD4TGS0"/>
<evidence type="ECO:0000259" key="2">
    <source>
        <dbReference type="SMART" id="SM00579"/>
    </source>
</evidence>
<dbReference type="InterPro" id="IPR006566">
    <property type="entry name" value="FBD"/>
</dbReference>
<proteinExistence type="predicted"/>
<accession>A0AAD4TGS0</accession>
<dbReference type="Pfam" id="PF08387">
    <property type="entry name" value="FBD"/>
    <property type="match status" value="1"/>
</dbReference>
<gene>
    <name evidence="3" type="ORF">MKW98_027396</name>
</gene>
<evidence type="ECO:0000313" key="4">
    <source>
        <dbReference type="Proteomes" id="UP001202328"/>
    </source>
</evidence>
<dbReference type="Proteomes" id="UP001202328">
    <property type="component" value="Unassembled WGS sequence"/>
</dbReference>
<protein>
    <recommendedName>
        <fullName evidence="2">FBD domain-containing protein</fullName>
    </recommendedName>
</protein>
<reference evidence="3" key="1">
    <citation type="submission" date="2022-04" db="EMBL/GenBank/DDBJ databases">
        <title>A functionally conserved STORR gene fusion in Papaver species that diverged 16.8 million years ago.</title>
        <authorList>
            <person name="Catania T."/>
        </authorList>
    </citation>
    <scope>NUCLEOTIDE SEQUENCE</scope>
    <source>
        <strain evidence="3">S-188037</strain>
    </source>
</reference>
<evidence type="ECO:0000256" key="1">
    <source>
        <dbReference type="SAM" id="Phobius"/>
    </source>
</evidence>
<evidence type="ECO:0000313" key="3">
    <source>
        <dbReference type="EMBL" id="KAI3956082.1"/>
    </source>
</evidence>
<sequence>MENRGKDVLVCFAVPFSNLWLLFLNFVFFLLIGYRFSPSENYHDLDTFRRRECLLPQLKAVEVREIDGKHEDLDMIKYALRNSPALQKMTIAFLSGLPQCRRDRVTKKILMLPKVSTCSMINFLA</sequence>
<comment type="caution">
    <text evidence="3">The sequence shown here is derived from an EMBL/GenBank/DDBJ whole genome shotgun (WGS) entry which is preliminary data.</text>
</comment>
<feature type="transmembrane region" description="Helical" evidence="1">
    <location>
        <begin position="12"/>
        <end position="34"/>
    </location>
</feature>
<feature type="domain" description="FBD" evidence="2">
    <location>
        <begin position="52"/>
        <end position="124"/>
    </location>
</feature>
<keyword evidence="1" id="KW-1133">Transmembrane helix</keyword>
<organism evidence="3 4">
    <name type="scientific">Papaver atlanticum</name>
    <dbReference type="NCBI Taxonomy" id="357466"/>
    <lineage>
        <taxon>Eukaryota</taxon>
        <taxon>Viridiplantae</taxon>
        <taxon>Streptophyta</taxon>
        <taxon>Embryophyta</taxon>
        <taxon>Tracheophyta</taxon>
        <taxon>Spermatophyta</taxon>
        <taxon>Magnoliopsida</taxon>
        <taxon>Ranunculales</taxon>
        <taxon>Papaveraceae</taxon>
        <taxon>Papaveroideae</taxon>
        <taxon>Papaver</taxon>
    </lineage>
</organism>
<keyword evidence="1" id="KW-0472">Membrane</keyword>